<evidence type="ECO:0000313" key="10">
    <source>
        <dbReference type="EMBL" id="CAB4594388.1"/>
    </source>
</evidence>
<dbReference type="Pfam" id="PF03799">
    <property type="entry name" value="FtsQ_DivIB_C"/>
    <property type="match status" value="1"/>
</dbReference>
<feature type="domain" description="POTRA" evidence="9">
    <location>
        <begin position="33"/>
        <end position="102"/>
    </location>
</feature>
<accession>A0A6J6GC30</accession>
<evidence type="ECO:0000256" key="1">
    <source>
        <dbReference type="ARBA" id="ARBA00004370"/>
    </source>
</evidence>
<dbReference type="PROSITE" id="PS51779">
    <property type="entry name" value="POTRA"/>
    <property type="match status" value="1"/>
</dbReference>
<reference evidence="10" key="1">
    <citation type="submission" date="2020-05" db="EMBL/GenBank/DDBJ databases">
        <authorList>
            <person name="Chiriac C."/>
            <person name="Salcher M."/>
            <person name="Ghai R."/>
            <person name="Kavagutti S V."/>
        </authorList>
    </citation>
    <scope>NUCLEOTIDE SEQUENCE</scope>
</reference>
<dbReference type="EMBL" id="CAEZXH010000007">
    <property type="protein sequence ID" value="CAB4676665.1"/>
    <property type="molecule type" value="Genomic_DNA"/>
</dbReference>
<dbReference type="GO" id="GO:0005886">
    <property type="term" value="C:plasma membrane"/>
    <property type="evidence" value="ECO:0007669"/>
    <property type="project" value="TreeGrafter"/>
</dbReference>
<keyword evidence="2" id="KW-1003">Cell membrane</keyword>
<dbReference type="EMBL" id="CAFBLI010000051">
    <property type="protein sequence ID" value="CAB4868016.1"/>
    <property type="molecule type" value="Genomic_DNA"/>
</dbReference>
<evidence type="ECO:0000256" key="4">
    <source>
        <dbReference type="ARBA" id="ARBA00022692"/>
    </source>
</evidence>
<evidence type="ECO:0000256" key="7">
    <source>
        <dbReference type="ARBA" id="ARBA00023306"/>
    </source>
</evidence>
<evidence type="ECO:0000256" key="6">
    <source>
        <dbReference type="ARBA" id="ARBA00023136"/>
    </source>
</evidence>
<evidence type="ECO:0000259" key="9">
    <source>
        <dbReference type="PROSITE" id="PS51779"/>
    </source>
</evidence>
<dbReference type="InterPro" id="IPR013685">
    <property type="entry name" value="POTRA_FtsQ_type"/>
</dbReference>
<dbReference type="PANTHER" id="PTHR37820">
    <property type="entry name" value="CELL DIVISION PROTEIN DIVIB"/>
    <property type="match status" value="1"/>
</dbReference>
<evidence type="ECO:0000256" key="2">
    <source>
        <dbReference type="ARBA" id="ARBA00022475"/>
    </source>
</evidence>
<gene>
    <name evidence="10" type="ORF">UFOPK1811_00367</name>
    <name evidence="11" type="ORF">UFOPK2360_00220</name>
    <name evidence="12" type="ORF">UFOPK3306_00777</name>
</gene>
<keyword evidence="4 8" id="KW-0812">Transmembrane</keyword>
<dbReference type="GO" id="GO:0051301">
    <property type="term" value="P:cell division"/>
    <property type="evidence" value="ECO:0007669"/>
    <property type="project" value="UniProtKB-KW"/>
</dbReference>
<name>A0A6J6GC30_9ZZZZ</name>
<proteinExistence type="predicted"/>
<organism evidence="10">
    <name type="scientific">freshwater metagenome</name>
    <dbReference type="NCBI Taxonomy" id="449393"/>
    <lineage>
        <taxon>unclassified sequences</taxon>
        <taxon>metagenomes</taxon>
        <taxon>ecological metagenomes</taxon>
    </lineage>
</organism>
<dbReference type="InterPro" id="IPR050487">
    <property type="entry name" value="FtsQ_DivIB"/>
</dbReference>
<dbReference type="EMBL" id="CAEZUJ010000009">
    <property type="protein sequence ID" value="CAB4594388.1"/>
    <property type="molecule type" value="Genomic_DNA"/>
</dbReference>
<evidence type="ECO:0000313" key="12">
    <source>
        <dbReference type="EMBL" id="CAB4868016.1"/>
    </source>
</evidence>
<dbReference type="InterPro" id="IPR005548">
    <property type="entry name" value="Cell_div_FtsQ/DivIB_C"/>
</dbReference>
<feature type="transmembrane region" description="Helical" evidence="8">
    <location>
        <begin position="6"/>
        <end position="24"/>
    </location>
</feature>
<keyword evidence="7" id="KW-0131">Cell cycle</keyword>
<comment type="subcellular location">
    <subcellularLocation>
        <location evidence="1">Membrane</location>
    </subcellularLocation>
</comment>
<dbReference type="Gene3D" id="3.10.20.310">
    <property type="entry name" value="membrane protein fhac"/>
    <property type="match status" value="1"/>
</dbReference>
<evidence type="ECO:0000313" key="11">
    <source>
        <dbReference type="EMBL" id="CAB4676665.1"/>
    </source>
</evidence>
<evidence type="ECO:0000256" key="5">
    <source>
        <dbReference type="ARBA" id="ARBA00022989"/>
    </source>
</evidence>
<dbReference type="AlphaFoldDB" id="A0A6J6GC30"/>
<keyword evidence="5 8" id="KW-1133">Transmembrane helix</keyword>
<dbReference type="Pfam" id="PF08478">
    <property type="entry name" value="POTRA_1"/>
    <property type="match status" value="1"/>
</dbReference>
<dbReference type="PANTHER" id="PTHR37820:SF1">
    <property type="entry name" value="CELL DIVISION PROTEIN FTSQ"/>
    <property type="match status" value="1"/>
</dbReference>
<evidence type="ECO:0000256" key="3">
    <source>
        <dbReference type="ARBA" id="ARBA00022618"/>
    </source>
</evidence>
<protein>
    <submittedName>
        <fullName evidence="10">Unannotated protein</fullName>
    </submittedName>
</protein>
<keyword evidence="6 8" id="KW-0472">Membrane</keyword>
<dbReference type="InterPro" id="IPR034746">
    <property type="entry name" value="POTRA"/>
</dbReference>
<sequence length="227" mass="24732">MNRKKIYLIGTVVLVSLLAYLLGWSGLMNIDQIKVAGVTKTQNVSKLSVKEVIKLSGIKKGQPMARVNSSAVKRKLLALPQILDVKVNRQLPGTVVIDLKLRKIEIAVTAPGGGYLVGDSSGVTFAKVSQVPRGIPIIRASTSKQLLRQTLLVFHSLPPKIQNRVISIDAKTRDSITFNLTLGVEIVWGGTQEQDLKIDVLNALLADPKNKRVKIFDISSPLAPTVR</sequence>
<keyword evidence="3" id="KW-0132">Cell division</keyword>
<evidence type="ECO:0000256" key="8">
    <source>
        <dbReference type="SAM" id="Phobius"/>
    </source>
</evidence>